<dbReference type="RefSeq" id="WP_317695883.1">
    <property type="nucleotide sequence ID" value="NZ_AP026801.1"/>
</dbReference>
<dbReference type="GO" id="GO:0009423">
    <property type="term" value="P:chorismate biosynthetic process"/>
    <property type="evidence" value="ECO:0007669"/>
    <property type="project" value="UniProtKB-UniRule"/>
</dbReference>
<evidence type="ECO:0000256" key="3">
    <source>
        <dbReference type="ARBA" id="ARBA00022741"/>
    </source>
</evidence>
<dbReference type="EMBL" id="AP026801">
    <property type="protein sequence ID" value="BDR57107.1"/>
    <property type="molecule type" value="Genomic_DNA"/>
</dbReference>
<evidence type="ECO:0000313" key="8">
    <source>
        <dbReference type="EMBL" id="BDR57107.1"/>
    </source>
</evidence>
<evidence type="ECO:0000256" key="7">
    <source>
        <dbReference type="HAMAP-Rule" id="MF_00109"/>
    </source>
</evidence>
<dbReference type="PRINTS" id="PR01100">
    <property type="entry name" value="SHIKIMTKNASE"/>
</dbReference>
<dbReference type="GO" id="GO:0008652">
    <property type="term" value="P:amino acid biosynthetic process"/>
    <property type="evidence" value="ECO:0007669"/>
    <property type="project" value="UniProtKB-KW"/>
</dbReference>
<accession>A0AAU9D8J4</accession>
<keyword evidence="7" id="KW-0460">Magnesium</keyword>
<reference evidence="8 9" key="1">
    <citation type="journal article" date="2023" name="Microbiol. Spectr.">
        <title>Symbiosis of Carpenter Bees with Uncharacterized Lactic Acid Bacteria Showing NAD Auxotrophy.</title>
        <authorList>
            <person name="Kawasaki S."/>
            <person name="Ozawa K."/>
            <person name="Mori T."/>
            <person name="Yamamoto A."/>
            <person name="Ito M."/>
            <person name="Ohkuma M."/>
            <person name="Sakamoto M."/>
            <person name="Matsutani M."/>
        </authorList>
    </citation>
    <scope>NUCLEOTIDE SEQUENCE [LARGE SCALE GENOMIC DNA]</scope>
    <source>
        <strain evidence="8 9">KimC2</strain>
    </source>
</reference>
<dbReference type="CDD" id="cd00464">
    <property type="entry name" value="SK"/>
    <property type="match status" value="1"/>
</dbReference>
<comment type="subcellular location">
    <subcellularLocation>
        <location evidence="7">Cytoplasm</location>
    </subcellularLocation>
</comment>
<dbReference type="EC" id="2.7.1.71" evidence="7"/>
<organism evidence="8 9">
    <name type="scientific">Xylocopilactobacillus apis</name>
    <dbReference type="NCBI Taxonomy" id="2932183"/>
    <lineage>
        <taxon>Bacteria</taxon>
        <taxon>Bacillati</taxon>
        <taxon>Bacillota</taxon>
        <taxon>Bacilli</taxon>
        <taxon>Lactobacillales</taxon>
        <taxon>Lactobacillaceae</taxon>
        <taxon>Xylocopilactobacillus</taxon>
    </lineage>
</organism>
<evidence type="ECO:0000256" key="6">
    <source>
        <dbReference type="ARBA" id="ARBA00023141"/>
    </source>
</evidence>
<dbReference type="GO" id="GO:0005524">
    <property type="term" value="F:ATP binding"/>
    <property type="evidence" value="ECO:0007669"/>
    <property type="project" value="UniProtKB-UniRule"/>
</dbReference>
<comment type="subunit">
    <text evidence="7">Monomer.</text>
</comment>
<gene>
    <name evidence="8" type="primary">aroI</name>
    <name evidence="7" type="synonym">aroK</name>
    <name evidence="8" type="ORF">KIMC2_16690</name>
</gene>
<dbReference type="InterPro" id="IPR000623">
    <property type="entry name" value="Shikimate_kinase/TSH1"/>
</dbReference>
<dbReference type="GO" id="GO:0009073">
    <property type="term" value="P:aromatic amino acid family biosynthetic process"/>
    <property type="evidence" value="ECO:0007669"/>
    <property type="project" value="UniProtKB-KW"/>
</dbReference>
<dbReference type="GO" id="GO:0005829">
    <property type="term" value="C:cytosol"/>
    <property type="evidence" value="ECO:0007669"/>
    <property type="project" value="TreeGrafter"/>
</dbReference>
<evidence type="ECO:0000256" key="1">
    <source>
        <dbReference type="ARBA" id="ARBA00022605"/>
    </source>
</evidence>
<dbReference type="Gene3D" id="3.40.50.300">
    <property type="entry name" value="P-loop containing nucleotide triphosphate hydrolases"/>
    <property type="match status" value="1"/>
</dbReference>
<dbReference type="PANTHER" id="PTHR21087">
    <property type="entry name" value="SHIKIMATE KINASE"/>
    <property type="match status" value="1"/>
</dbReference>
<dbReference type="HAMAP" id="MF_00109">
    <property type="entry name" value="Shikimate_kinase"/>
    <property type="match status" value="1"/>
</dbReference>
<dbReference type="KEGG" id="xak:KIMC2_16690"/>
<evidence type="ECO:0000313" key="9">
    <source>
        <dbReference type="Proteomes" id="UP001321804"/>
    </source>
</evidence>
<keyword evidence="1 7" id="KW-0028">Amino-acid biosynthesis</keyword>
<dbReference type="InterPro" id="IPR027417">
    <property type="entry name" value="P-loop_NTPase"/>
</dbReference>
<sequence length="169" mass="18793">MKAILIGFMGSGKTTVGQLLAEQLKTKHIDLDNLIVEEAGESISEIFAKHGEAYFRKLEQQILSKALKLPGILSTGGGTPTISANVSMLLANKAPIIWLETSNQATINHLKNDTSRPLIKDLDQEGLLKLKNQRSEQYEKIADLTIKTDCLTPLQIMLQIKDWLLRKDL</sequence>
<protein>
    <recommendedName>
        <fullName evidence="7">Shikimate kinase</fullName>
        <shortName evidence="7">SK</shortName>
        <ecNumber evidence="7">2.7.1.71</ecNumber>
    </recommendedName>
</protein>
<comment type="catalytic activity">
    <reaction evidence="7">
        <text>shikimate + ATP = 3-phosphoshikimate + ADP + H(+)</text>
        <dbReference type="Rhea" id="RHEA:13121"/>
        <dbReference type="ChEBI" id="CHEBI:15378"/>
        <dbReference type="ChEBI" id="CHEBI:30616"/>
        <dbReference type="ChEBI" id="CHEBI:36208"/>
        <dbReference type="ChEBI" id="CHEBI:145989"/>
        <dbReference type="ChEBI" id="CHEBI:456216"/>
        <dbReference type="EC" id="2.7.1.71"/>
    </reaction>
</comment>
<comment type="function">
    <text evidence="7">Catalyzes the specific phosphorylation of the 3-hydroxyl group of shikimic acid using ATP as a cosubstrate.</text>
</comment>
<evidence type="ECO:0000256" key="2">
    <source>
        <dbReference type="ARBA" id="ARBA00022679"/>
    </source>
</evidence>
<keyword evidence="7" id="KW-0963">Cytoplasm</keyword>
<feature type="binding site" evidence="7">
    <location>
        <position position="56"/>
    </location>
    <ligand>
        <name>substrate</name>
    </ligand>
</feature>
<keyword evidence="5 7" id="KW-0067">ATP-binding</keyword>
<feature type="binding site" evidence="7">
    <location>
        <position position="14"/>
    </location>
    <ligand>
        <name>Mg(2+)</name>
        <dbReference type="ChEBI" id="CHEBI:18420"/>
    </ligand>
</feature>
<keyword evidence="9" id="KW-1185">Reference proteome</keyword>
<feature type="binding site" evidence="7">
    <location>
        <position position="77"/>
    </location>
    <ligand>
        <name>substrate</name>
    </ligand>
</feature>
<keyword evidence="6 7" id="KW-0057">Aromatic amino acid biosynthesis</keyword>
<keyword evidence="7" id="KW-0479">Metal-binding</keyword>
<dbReference type="GO" id="GO:0000287">
    <property type="term" value="F:magnesium ion binding"/>
    <property type="evidence" value="ECO:0007669"/>
    <property type="project" value="UniProtKB-UniRule"/>
</dbReference>
<dbReference type="AlphaFoldDB" id="A0AAU9D8J4"/>
<keyword evidence="3 7" id="KW-0547">Nucleotide-binding</keyword>
<proteinExistence type="inferred from homology"/>
<feature type="binding site" evidence="7">
    <location>
        <begin position="10"/>
        <end position="15"/>
    </location>
    <ligand>
        <name>ATP</name>
        <dbReference type="ChEBI" id="CHEBI:30616"/>
    </ligand>
</feature>
<comment type="pathway">
    <text evidence="7">Metabolic intermediate biosynthesis; chorismate biosynthesis; chorismate from D-erythrose 4-phosphate and phosphoenolpyruvate: step 5/7.</text>
</comment>
<keyword evidence="2 7" id="KW-0808">Transferase</keyword>
<evidence type="ECO:0000256" key="4">
    <source>
        <dbReference type="ARBA" id="ARBA00022777"/>
    </source>
</evidence>
<dbReference type="Proteomes" id="UP001321804">
    <property type="component" value="Chromosome"/>
</dbReference>
<dbReference type="InterPro" id="IPR031322">
    <property type="entry name" value="Shikimate/glucono_kinase"/>
</dbReference>
<dbReference type="Pfam" id="PF01202">
    <property type="entry name" value="SKI"/>
    <property type="match status" value="1"/>
</dbReference>
<comment type="caution">
    <text evidence="7">Lacks conserved residue(s) required for the propagation of feature annotation.</text>
</comment>
<comment type="cofactor">
    <cofactor evidence="7">
        <name>Mg(2+)</name>
        <dbReference type="ChEBI" id="CHEBI:18420"/>
    </cofactor>
    <text evidence="7">Binds 1 Mg(2+) ion per subunit.</text>
</comment>
<feature type="binding site" evidence="7">
    <location>
        <position position="116"/>
    </location>
    <ligand>
        <name>ATP</name>
        <dbReference type="ChEBI" id="CHEBI:30616"/>
    </ligand>
</feature>
<dbReference type="PANTHER" id="PTHR21087:SF16">
    <property type="entry name" value="SHIKIMATE KINASE 1, CHLOROPLASTIC"/>
    <property type="match status" value="1"/>
</dbReference>
<evidence type="ECO:0000256" key="5">
    <source>
        <dbReference type="ARBA" id="ARBA00022840"/>
    </source>
</evidence>
<feature type="binding site" evidence="7">
    <location>
        <position position="134"/>
    </location>
    <ligand>
        <name>substrate</name>
    </ligand>
</feature>
<dbReference type="SUPFAM" id="SSF52540">
    <property type="entry name" value="P-loop containing nucleoside triphosphate hydrolases"/>
    <property type="match status" value="1"/>
</dbReference>
<comment type="similarity">
    <text evidence="7">Belongs to the shikimate kinase family.</text>
</comment>
<feature type="binding site" evidence="7">
    <location>
        <position position="32"/>
    </location>
    <ligand>
        <name>substrate</name>
    </ligand>
</feature>
<name>A0AAU9D8J4_9LACO</name>
<keyword evidence="4 7" id="KW-0418">Kinase</keyword>
<dbReference type="GO" id="GO:0004765">
    <property type="term" value="F:shikimate kinase activity"/>
    <property type="evidence" value="ECO:0007669"/>
    <property type="project" value="UniProtKB-UniRule"/>
</dbReference>